<dbReference type="InterPro" id="IPR021732">
    <property type="entry name" value="DUF3301"/>
</dbReference>
<accession>A0ABN8XAQ5</accession>
<evidence type="ECO:0008006" key="3">
    <source>
        <dbReference type="Google" id="ProtNLM"/>
    </source>
</evidence>
<name>A0ABN8XAQ5_9GAMM</name>
<gene>
    <name evidence="1" type="ORF">MSZNOR_3493</name>
</gene>
<dbReference type="Pfam" id="PF11743">
    <property type="entry name" value="DUF3301"/>
    <property type="match status" value="1"/>
</dbReference>
<evidence type="ECO:0000313" key="2">
    <source>
        <dbReference type="Proteomes" id="UP001162030"/>
    </source>
</evidence>
<evidence type="ECO:0000313" key="1">
    <source>
        <dbReference type="EMBL" id="CAI8903392.1"/>
    </source>
</evidence>
<sequence>MIVVDVVILLVLGALAWLWFDSFTAREVGIEAVRRACAAEGLQLLDETIALRSLRLKRNEDGQMTLARVYSFEYSDTGDNRRRGSVYLLGHKVAILNLGLRLVASNGRLRN</sequence>
<organism evidence="1 2">
    <name type="scientific">Methylocaldum szegediense</name>
    <dbReference type="NCBI Taxonomy" id="73780"/>
    <lineage>
        <taxon>Bacteria</taxon>
        <taxon>Pseudomonadati</taxon>
        <taxon>Pseudomonadota</taxon>
        <taxon>Gammaproteobacteria</taxon>
        <taxon>Methylococcales</taxon>
        <taxon>Methylococcaceae</taxon>
        <taxon>Methylocaldum</taxon>
    </lineage>
</organism>
<dbReference type="EMBL" id="OX458333">
    <property type="protein sequence ID" value="CAI8903392.1"/>
    <property type="molecule type" value="Genomic_DNA"/>
</dbReference>
<proteinExistence type="predicted"/>
<protein>
    <recommendedName>
        <fullName evidence="3">DUF3301 domain-containing protein</fullName>
    </recommendedName>
</protein>
<dbReference type="Proteomes" id="UP001162030">
    <property type="component" value="Chromosome"/>
</dbReference>
<reference evidence="1 2" key="1">
    <citation type="submission" date="2023-03" db="EMBL/GenBank/DDBJ databases">
        <authorList>
            <person name="Pearce D."/>
        </authorList>
    </citation>
    <scope>NUCLEOTIDE SEQUENCE [LARGE SCALE GENOMIC DNA]</scope>
    <source>
        <strain evidence="1">Msz</strain>
    </source>
</reference>
<keyword evidence="2" id="KW-1185">Reference proteome</keyword>